<evidence type="ECO:0000256" key="4">
    <source>
        <dbReference type="ARBA" id="ARBA00022989"/>
    </source>
</evidence>
<dbReference type="Pfam" id="PF00892">
    <property type="entry name" value="EamA"/>
    <property type="match status" value="2"/>
</dbReference>
<dbReference type="Proteomes" id="UP000789752">
    <property type="component" value="Unassembled WGS sequence"/>
</dbReference>
<evidence type="ECO:0000256" key="2">
    <source>
        <dbReference type="ARBA" id="ARBA00022475"/>
    </source>
</evidence>
<protein>
    <recommendedName>
        <fullName evidence="7">EamA domain-containing protein</fullName>
    </recommendedName>
</protein>
<evidence type="ECO:0000256" key="3">
    <source>
        <dbReference type="ARBA" id="ARBA00022692"/>
    </source>
</evidence>
<evidence type="ECO:0000259" key="7">
    <source>
        <dbReference type="Pfam" id="PF00892"/>
    </source>
</evidence>
<evidence type="ECO:0000313" key="9">
    <source>
        <dbReference type="Proteomes" id="UP000789752"/>
    </source>
</evidence>
<comment type="caution">
    <text evidence="8">The sequence shown here is derived from an EMBL/GenBank/DDBJ whole genome shotgun (WGS) entry which is preliminary data.</text>
</comment>
<comment type="subcellular location">
    <subcellularLocation>
        <location evidence="1">Cell membrane</location>
        <topology evidence="1">Multi-pass membrane protein</topology>
    </subcellularLocation>
</comment>
<feature type="domain" description="EamA" evidence="7">
    <location>
        <begin position="11"/>
        <end position="139"/>
    </location>
</feature>
<organism evidence="8 9">
    <name type="scientific">Paraburkholderia gardini</name>
    <dbReference type="NCBI Taxonomy" id="2823469"/>
    <lineage>
        <taxon>Bacteria</taxon>
        <taxon>Pseudomonadati</taxon>
        <taxon>Pseudomonadota</taxon>
        <taxon>Betaproteobacteria</taxon>
        <taxon>Burkholderiales</taxon>
        <taxon>Burkholderiaceae</taxon>
        <taxon>Paraburkholderia</taxon>
    </lineage>
</organism>
<evidence type="ECO:0000256" key="5">
    <source>
        <dbReference type="ARBA" id="ARBA00023136"/>
    </source>
</evidence>
<keyword evidence="5 6" id="KW-0472">Membrane</keyword>
<proteinExistence type="predicted"/>
<keyword evidence="2" id="KW-1003">Cell membrane</keyword>
<feature type="transmembrane region" description="Helical" evidence="6">
    <location>
        <begin position="97"/>
        <end position="116"/>
    </location>
</feature>
<feature type="transmembrane region" description="Helical" evidence="6">
    <location>
        <begin position="247"/>
        <end position="267"/>
    </location>
</feature>
<dbReference type="RefSeq" id="WP_228983315.1">
    <property type="nucleotide sequence ID" value="NZ_CAJQYY010000038.1"/>
</dbReference>
<dbReference type="PANTHER" id="PTHR42920">
    <property type="entry name" value="OS03G0707200 PROTEIN-RELATED"/>
    <property type="match status" value="1"/>
</dbReference>
<evidence type="ECO:0000256" key="6">
    <source>
        <dbReference type="SAM" id="Phobius"/>
    </source>
</evidence>
<feature type="transmembrane region" description="Helical" evidence="6">
    <location>
        <begin position="178"/>
        <end position="200"/>
    </location>
</feature>
<keyword evidence="3 6" id="KW-0812">Transmembrane</keyword>
<evidence type="ECO:0000256" key="1">
    <source>
        <dbReference type="ARBA" id="ARBA00004651"/>
    </source>
</evidence>
<reference evidence="8 9" key="1">
    <citation type="submission" date="2021-04" db="EMBL/GenBank/DDBJ databases">
        <authorList>
            <person name="Vanwijnsberghe S."/>
        </authorList>
    </citation>
    <scope>NUCLEOTIDE SEQUENCE [LARGE SCALE GENOMIC DNA]</scope>
    <source>
        <strain evidence="8 9">LMG 32171</strain>
    </source>
</reference>
<dbReference type="InterPro" id="IPR000620">
    <property type="entry name" value="EamA_dom"/>
</dbReference>
<feature type="transmembrane region" description="Helical" evidence="6">
    <location>
        <begin position="149"/>
        <end position="166"/>
    </location>
</feature>
<gene>
    <name evidence="8" type="ORF">R54767_04864</name>
</gene>
<feature type="transmembrane region" description="Helical" evidence="6">
    <location>
        <begin position="273"/>
        <end position="290"/>
    </location>
</feature>
<feature type="transmembrane region" description="Helical" evidence="6">
    <location>
        <begin position="34"/>
        <end position="56"/>
    </location>
</feature>
<dbReference type="SUPFAM" id="SSF103481">
    <property type="entry name" value="Multidrug resistance efflux transporter EmrE"/>
    <property type="match status" value="1"/>
</dbReference>
<feature type="transmembrane region" description="Helical" evidence="6">
    <location>
        <begin position="68"/>
        <end position="91"/>
    </location>
</feature>
<name>A0ABM8UA66_9BURK</name>
<feature type="transmembrane region" description="Helical" evidence="6">
    <location>
        <begin position="215"/>
        <end position="235"/>
    </location>
</feature>
<dbReference type="PANTHER" id="PTHR42920:SF5">
    <property type="entry name" value="EAMA DOMAIN-CONTAINING PROTEIN"/>
    <property type="match status" value="1"/>
</dbReference>
<dbReference type="InterPro" id="IPR037185">
    <property type="entry name" value="EmrE-like"/>
</dbReference>
<feature type="transmembrane region" description="Helical" evidence="6">
    <location>
        <begin position="7"/>
        <end position="28"/>
    </location>
</feature>
<keyword evidence="9" id="KW-1185">Reference proteome</keyword>
<keyword evidence="4 6" id="KW-1133">Transmembrane helix</keyword>
<feature type="domain" description="EamA" evidence="7">
    <location>
        <begin position="147"/>
        <end position="288"/>
    </location>
</feature>
<feature type="transmembrane region" description="Helical" evidence="6">
    <location>
        <begin position="123"/>
        <end position="143"/>
    </location>
</feature>
<accession>A0ABM8UA66</accession>
<evidence type="ECO:0000313" key="8">
    <source>
        <dbReference type="EMBL" id="CAG4922146.1"/>
    </source>
</evidence>
<dbReference type="InterPro" id="IPR051258">
    <property type="entry name" value="Diverse_Substrate_Transporter"/>
</dbReference>
<dbReference type="EMBL" id="CAJQYY010000038">
    <property type="protein sequence ID" value="CAG4922146.1"/>
    <property type="molecule type" value="Genomic_DNA"/>
</dbReference>
<sequence>MRKQNRLLWLSDLMLLVVAMVWGTSYGVVKGALAFYPVLGLLALRFGLTFVVLSPALRSLRYVKASTLAGTFGAGGLLLGIFLAETFGILLTRASNAAFLISLCMVLTPLVEWALLRRKPLRAEWGAVALSLLGAWLLSGGVAEPGPGDALILLAAFLRALNVCVTRRVMRDVALAPLAVTVVQAGTVAGGSLIAALLFAPRQWQPLPTLAGHGMFWASMFYLVLACTLFAFFAQNHAVKRSSPTRVALLMGSEPAFGALFACVWLGEQLSVGAWVGGGLIVVASLLATVRWGTRTVTPGVVAQHQ</sequence>